<evidence type="ECO:0000313" key="1">
    <source>
        <dbReference type="EMBL" id="KAI8524763.1"/>
    </source>
</evidence>
<reference evidence="1" key="1">
    <citation type="submission" date="2022-02" db="EMBL/GenBank/DDBJ databases">
        <title>Plant Genome Project.</title>
        <authorList>
            <person name="Zhang R.-G."/>
        </authorList>
    </citation>
    <scope>NUCLEOTIDE SEQUENCE</scope>
    <source>
        <strain evidence="1">AT1</strain>
    </source>
</reference>
<keyword evidence="2" id="KW-1185">Reference proteome</keyword>
<accession>A0ACC0L7M9</accession>
<dbReference type="EMBL" id="CM046400">
    <property type="protein sequence ID" value="KAI8524763.1"/>
    <property type="molecule type" value="Genomic_DNA"/>
</dbReference>
<sequence>MLQSTFQTRQLIDPNLYWFAIPNIGSLLKGLSQRKSPTLENALCGSGPLTFPFDCSCIYVSSANKWSNMTTLVDVMCFLKTIETPSGLVVRVIKDYPDRTPVEANLTYCIVILNCLSDFRCVLGAYALE</sequence>
<name>A0ACC0L7M9_RHOML</name>
<organism evidence="1 2">
    <name type="scientific">Rhododendron molle</name>
    <name type="common">Chinese azalea</name>
    <name type="synonym">Azalea mollis</name>
    <dbReference type="NCBI Taxonomy" id="49168"/>
    <lineage>
        <taxon>Eukaryota</taxon>
        <taxon>Viridiplantae</taxon>
        <taxon>Streptophyta</taxon>
        <taxon>Embryophyta</taxon>
        <taxon>Tracheophyta</taxon>
        <taxon>Spermatophyta</taxon>
        <taxon>Magnoliopsida</taxon>
        <taxon>eudicotyledons</taxon>
        <taxon>Gunneridae</taxon>
        <taxon>Pentapetalae</taxon>
        <taxon>asterids</taxon>
        <taxon>Ericales</taxon>
        <taxon>Ericaceae</taxon>
        <taxon>Ericoideae</taxon>
        <taxon>Rhodoreae</taxon>
        <taxon>Rhododendron</taxon>
    </lineage>
</organism>
<gene>
    <name evidence="1" type="ORF">RHMOL_Rhmol13G0174300</name>
</gene>
<comment type="caution">
    <text evidence="1">The sequence shown here is derived from an EMBL/GenBank/DDBJ whole genome shotgun (WGS) entry which is preliminary data.</text>
</comment>
<dbReference type="Proteomes" id="UP001062846">
    <property type="component" value="Chromosome 13"/>
</dbReference>
<evidence type="ECO:0000313" key="2">
    <source>
        <dbReference type="Proteomes" id="UP001062846"/>
    </source>
</evidence>
<proteinExistence type="predicted"/>
<protein>
    <submittedName>
        <fullName evidence="1">Uncharacterized protein</fullName>
    </submittedName>
</protein>